<feature type="compositionally biased region" description="Pro residues" evidence="2">
    <location>
        <begin position="89"/>
        <end position="103"/>
    </location>
</feature>
<organism evidence="5 6">
    <name type="scientific">Quercus lobata</name>
    <name type="common">Valley oak</name>
    <dbReference type="NCBI Taxonomy" id="97700"/>
    <lineage>
        <taxon>Eukaryota</taxon>
        <taxon>Viridiplantae</taxon>
        <taxon>Streptophyta</taxon>
        <taxon>Embryophyta</taxon>
        <taxon>Tracheophyta</taxon>
        <taxon>Spermatophyta</taxon>
        <taxon>Magnoliopsida</taxon>
        <taxon>eudicotyledons</taxon>
        <taxon>Gunneridae</taxon>
        <taxon>Pentapetalae</taxon>
        <taxon>rosids</taxon>
        <taxon>fabids</taxon>
        <taxon>Fagales</taxon>
        <taxon>Fagaceae</taxon>
        <taxon>Quercus</taxon>
    </lineage>
</organism>
<evidence type="ECO:0000313" key="6">
    <source>
        <dbReference type="Proteomes" id="UP000594261"/>
    </source>
</evidence>
<evidence type="ECO:0000256" key="1">
    <source>
        <dbReference type="ARBA" id="ARBA00010582"/>
    </source>
</evidence>
<feature type="chain" id="PRO_5029508323" evidence="4">
    <location>
        <begin position="22"/>
        <end position="340"/>
    </location>
</feature>
<protein>
    <submittedName>
        <fullName evidence="5">Uncharacterized protein</fullName>
    </submittedName>
</protein>
<proteinExistence type="inferred from homology"/>
<dbReference type="EnsemblPlants" id="QL02p077735:mrna">
    <property type="protein sequence ID" value="QL02p077735:mrna"/>
    <property type="gene ID" value="QL02p077735"/>
</dbReference>
<feature type="compositionally biased region" description="Low complexity" evidence="2">
    <location>
        <begin position="75"/>
        <end position="88"/>
    </location>
</feature>
<feature type="compositionally biased region" description="Pro residues" evidence="2">
    <location>
        <begin position="113"/>
        <end position="126"/>
    </location>
</feature>
<keyword evidence="6" id="KW-1185">Reference proteome</keyword>
<feature type="compositionally biased region" description="Pro residues" evidence="2">
    <location>
        <begin position="39"/>
        <end position="74"/>
    </location>
</feature>
<dbReference type="PANTHER" id="PTHR23201:SF53">
    <property type="entry name" value="GIBBERELLIN-REGULATED PROTEIN 14"/>
    <property type="match status" value="1"/>
</dbReference>
<dbReference type="InParanoid" id="A0A7N2KZ10"/>
<keyword evidence="4" id="KW-0732">Signal</keyword>
<keyword evidence="3" id="KW-0812">Transmembrane</keyword>
<dbReference type="Pfam" id="PF02704">
    <property type="entry name" value="GASA"/>
    <property type="match status" value="1"/>
</dbReference>
<feature type="signal peptide" evidence="4">
    <location>
        <begin position="1"/>
        <end position="21"/>
    </location>
</feature>
<accession>A0A7N2KZ10</accession>
<feature type="compositionally biased region" description="Pro residues" evidence="2">
    <location>
        <begin position="151"/>
        <end position="165"/>
    </location>
</feature>
<evidence type="ECO:0000313" key="5">
    <source>
        <dbReference type="EnsemblPlants" id="QL02p077735:mrna"/>
    </source>
</evidence>
<dbReference type="InterPro" id="IPR003854">
    <property type="entry name" value="GASA"/>
</dbReference>
<reference evidence="5" key="2">
    <citation type="submission" date="2021-01" db="UniProtKB">
        <authorList>
            <consortium name="EnsemblPlants"/>
        </authorList>
    </citation>
    <scope>IDENTIFICATION</scope>
</reference>
<dbReference type="Proteomes" id="UP000594261">
    <property type="component" value="Chromosome 2"/>
</dbReference>
<reference evidence="6" key="1">
    <citation type="journal article" date="2016" name="G3 (Bethesda)">
        <title>First Draft Assembly and Annotation of the Genome of a California Endemic Oak Quercus lobata Nee (Fagaceae).</title>
        <authorList>
            <person name="Sork V.L."/>
            <person name="Fitz-Gibbon S.T."/>
            <person name="Puiu D."/>
            <person name="Crepeau M."/>
            <person name="Gugger P.F."/>
            <person name="Sherman R."/>
            <person name="Stevens K."/>
            <person name="Langley C.H."/>
            <person name="Pellegrini M."/>
            <person name="Salzberg S.L."/>
        </authorList>
    </citation>
    <scope>NUCLEOTIDE SEQUENCE [LARGE SCALE GENOMIC DNA]</scope>
    <source>
        <strain evidence="6">cv. SW786</strain>
    </source>
</reference>
<name>A0A7N2KZ10_QUELO</name>
<feature type="compositionally biased region" description="Low complexity" evidence="2">
    <location>
        <begin position="127"/>
        <end position="150"/>
    </location>
</feature>
<feature type="region of interest" description="Disordered" evidence="2">
    <location>
        <begin position="31"/>
        <end position="189"/>
    </location>
</feature>
<sequence length="340" mass="36458">MAFKATLFLLTTFLVVTSIAAYVEVPAHAPAKVPAHSPANPPPVKAPTLAPPAKPPTYYLVPPPKAHAPVPQPSHAPSHHAPPAKAPAHAPPSHAPTHAPPAYAPKSPTYYHAPPPKAHAPVPSPSHAPSHHAPPAKAPAHASPSHAPAHAPKPPPYYHAPPPKAHAPVPSVHEPPTYAPSPSVKSKEDCTPLCFQRCRLAKSKRMCMRACTACCARCKCVPPGTYDPSLQSQILCFNLIFWLAKMMPPEQHPSPTPLKNSDPLPDRSKTLDPCTEATSFPIALMGLIPCAAFLLGLAGTVQTWNKRSQYSELWWDPNATCSFVWLDKKSTWKNSIRPGV</sequence>
<feature type="transmembrane region" description="Helical" evidence="3">
    <location>
        <begin position="280"/>
        <end position="301"/>
    </location>
</feature>
<dbReference type="Gramene" id="QL02p077735:mrna">
    <property type="protein sequence ID" value="QL02p077735:mrna"/>
    <property type="gene ID" value="QL02p077735"/>
</dbReference>
<evidence type="ECO:0000256" key="4">
    <source>
        <dbReference type="SAM" id="SignalP"/>
    </source>
</evidence>
<comment type="similarity">
    <text evidence="1">Belongs to the GASA family.</text>
</comment>
<keyword evidence="3" id="KW-1133">Transmembrane helix</keyword>
<dbReference type="PANTHER" id="PTHR23201">
    <property type="entry name" value="EXTENSIN, PROLINE-RICH PROTEIN"/>
    <property type="match status" value="1"/>
</dbReference>
<evidence type="ECO:0000256" key="2">
    <source>
        <dbReference type="SAM" id="MobiDB-lite"/>
    </source>
</evidence>
<evidence type="ECO:0000256" key="3">
    <source>
        <dbReference type="SAM" id="Phobius"/>
    </source>
</evidence>
<dbReference type="AlphaFoldDB" id="A0A7N2KZ10"/>
<keyword evidence="3" id="KW-0472">Membrane</keyword>